<dbReference type="Pfam" id="PF13966">
    <property type="entry name" value="zf-RVT"/>
    <property type="match status" value="1"/>
</dbReference>
<dbReference type="AlphaFoldDB" id="A0ABD1MG46"/>
<evidence type="ECO:0000313" key="2">
    <source>
        <dbReference type="EMBL" id="KAL2334747.1"/>
    </source>
</evidence>
<reference evidence="2 3" key="1">
    <citation type="submission" date="2024-08" db="EMBL/GenBank/DDBJ databases">
        <title>Insights into the chromosomal genome structure of Flemingia macrophylla.</title>
        <authorList>
            <person name="Ding Y."/>
            <person name="Zhao Y."/>
            <person name="Bi W."/>
            <person name="Wu M."/>
            <person name="Zhao G."/>
            <person name="Gong Y."/>
            <person name="Li W."/>
            <person name="Zhang P."/>
        </authorList>
    </citation>
    <scope>NUCLEOTIDE SEQUENCE [LARGE SCALE GENOMIC DNA]</scope>
    <source>
        <strain evidence="2">DYQJB</strain>
        <tissue evidence="2">Leaf</tissue>
    </source>
</reference>
<organism evidence="2 3">
    <name type="scientific">Flemingia macrophylla</name>
    <dbReference type="NCBI Taxonomy" id="520843"/>
    <lineage>
        <taxon>Eukaryota</taxon>
        <taxon>Viridiplantae</taxon>
        <taxon>Streptophyta</taxon>
        <taxon>Embryophyta</taxon>
        <taxon>Tracheophyta</taxon>
        <taxon>Spermatophyta</taxon>
        <taxon>Magnoliopsida</taxon>
        <taxon>eudicotyledons</taxon>
        <taxon>Gunneridae</taxon>
        <taxon>Pentapetalae</taxon>
        <taxon>rosids</taxon>
        <taxon>fabids</taxon>
        <taxon>Fabales</taxon>
        <taxon>Fabaceae</taxon>
        <taxon>Papilionoideae</taxon>
        <taxon>50 kb inversion clade</taxon>
        <taxon>NPAAA clade</taxon>
        <taxon>indigoferoid/millettioid clade</taxon>
        <taxon>Phaseoleae</taxon>
        <taxon>Flemingia</taxon>
    </lineage>
</organism>
<name>A0ABD1MG46_9FABA</name>
<evidence type="ECO:0000259" key="1">
    <source>
        <dbReference type="Pfam" id="PF13966"/>
    </source>
</evidence>
<evidence type="ECO:0000313" key="3">
    <source>
        <dbReference type="Proteomes" id="UP001603857"/>
    </source>
</evidence>
<dbReference type="InterPro" id="IPR026960">
    <property type="entry name" value="RVT-Znf"/>
</dbReference>
<accession>A0ABD1MG46</accession>
<dbReference type="Proteomes" id="UP001603857">
    <property type="component" value="Unassembled WGS sequence"/>
</dbReference>
<proteinExistence type="predicted"/>
<feature type="domain" description="Reverse transcriptase zinc-binding" evidence="1">
    <location>
        <begin position="244"/>
        <end position="311"/>
    </location>
</feature>
<dbReference type="EMBL" id="JBGMDY010000005">
    <property type="protein sequence ID" value="KAL2334747.1"/>
    <property type="molecule type" value="Genomic_DNA"/>
</dbReference>
<sequence>MRAIHIMQLSNAPKNKIESGCIGCNPSLNHQIKKLDNLFKIPIPAMALNHEIAARMTSSSCITSLEVKPLDYFGSGASRVGIAVFFYKTMFCQKMMTCSIRSNINDSSFSPSTSNGTNGRTRIIRVEVSELASEIEHLVVGLRRGGESEKHGGLVEEGQGLEEGDAMADDAFLEDVASDGGENEQQRSISTTTRRELGVDSYIRVPSVPMVSDTIKWNGDLSGCYSIALSFKSLLNLDHSLNGCVYKVLWKLQIPENVKFFPWQGIIDSLSTNSKRFSGRLADSEACVQCFHIKEYILHVVRDYPHSREVWLIIGPKPNFMFTILEGLVWFRTMVLHLDVA</sequence>
<gene>
    <name evidence="2" type="ORF">Fmac_015960</name>
</gene>
<protein>
    <recommendedName>
        <fullName evidence="1">Reverse transcriptase zinc-binding domain-containing protein</fullName>
    </recommendedName>
</protein>
<keyword evidence="3" id="KW-1185">Reference proteome</keyword>
<comment type="caution">
    <text evidence="2">The sequence shown here is derived from an EMBL/GenBank/DDBJ whole genome shotgun (WGS) entry which is preliminary data.</text>
</comment>